<feature type="compositionally biased region" description="Basic residues" evidence="1">
    <location>
        <begin position="1096"/>
        <end position="1105"/>
    </location>
</feature>
<feature type="compositionally biased region" description="Basic and acidic residues" evidence="1">
    <location>
        <begin position="125"/>
        <end position="144"/>
    </location>
</feature>
<feature type="compositionally biased region" description="Basic and acidic residues" evidence="1">
    <location>
        <begin position="1106"/>
        <end position="1121"/>
    </location>
</feature>
<feature type="region of interest" description="Disordered" evidence="1">
    <location>
        <begin position="3022"/>
        <end position="3147"/>
    </location>
</feature>
<feature type="compositionally biased region" description="Low complexity" evidence="1">
    <location>
        <begin position="2679"/>
        <end position="2699"/>
    </location>
</feature>
<feature type="region of interest" description="Disordered" evidence="1">
    <location>
        <begin position="2677"/>
        <end position="2724"/>
    </location>
</feature>
<feature type="region of interest" description="Disordered" evidence="1">
    <location>
        <begin position="2982"/>
        <end position="3009"/>
    </location>
</feature>
<reference evidence="2 3" key="1">
    <citation type="submission" date="2019-03" db="EMBL/GenBank/DDBJ databases">
        <title>Single cell metagenomics reveals metabolic interactions within the superorganism composed of flagellate Streblomastix strix and complex community of Bacteroidetes bacteria on its surface.</title>
        <authorList>
            <person name="Treitli S.C."/>
            <person name="Kolisko M."/>
            <person name="Husnik F."/>
            <person name="Keeling P."/>
            <person name="Hampl V."/>
        </authorList>
    </citation>
    <scope>NUCLEOTIDE SEQUENCE [LARGE SCALE GENOMIC DNA]</scope>
    <source>
        <strain evidence="2">ST1C</strain>
    </source>
</reference>
<feature type="region of interest" description="Disordered" evidence="1">
    <location>
        <begin position="100"/>
        <end position="144"/>
    </location>
</feature>
<protein>
    <submittedName>
        <fullName evidence="2">Uncharacterized protein</fullName>
    </submittedName>
</protein>
<feature type="compositionally biased region" description="Low complexity" evidence="1">
    <location>
        <begin position="176"/>
        <end position="191"/>
    </location>
</feature>
<proteinExistence type="predicted"/>
<feature type="region of interest" description="Disordered" evidence="1">
    <location>
        <begin position="326"/>
        <end position="349"/>
    </location>
</feature>
<feature type="region of interest" description="Disordered" evidence="1">
    <location>
        <begin position="813"/>
        <end position="840"/>
    </location>
</feature>
<dbReference type="PANTHER" id="PTHR42264">
    <property type="entry name" value="EPHRIN_REC_LIKE DOMAIN-CONTAINING PROTEIN"/>
    <property type="match status" value="1"/>
</dbReference>
<dbReference type="Proteomes" id="UP000324800">
    <property type="component" value="Unassembled WGS sequence"/>
</dbReference>
<feature type="compositionally biased region" description="Polar residues" evidence="1">
    <location>
        <begin position="2982"/>
        <end position="2991"/>
    </location>
</feature>
<feature type="compositionally biased region" description="Polar residues" evidence="1">
    <location>
        <begin position="3134"/>
        <end position="3146"/>
    </location>
</feature>
<feature type="compositionally biased region" description="Polar residues" evidence="1">
    <location>
        <begin position="1077"/>
        <end position="1091"/>
    </location>
</feature>
<feature type="compositionally biased region" description="Low complexity" evidence="1">
    <location>
        <begin position="3031"/>
        <end position="3045"/>
    </location>
</feature>
<evidence type="ECO:0000313" key="3">
    <source>
        <dbReference type="Proteomes" id="UP000324800"/>
    </source>
</evidence>
<comment type="caution">
    <text evidence="2">The sequence shown here is derived from an EMBL/GenBank/DDBJ whole genome shotgun (WGS) entry which is preliminary data.</text>
</comment>
<accession>A0A5J4X1D5</accession>
<feature type="compositionally biased region" description="Basic and acidic residues" evidence="1">
    <location>
        <begin position="3062"/>
        <end position="3071"/>
    </location>
</feature>
<feature type="compositionally biased region" description="Low complexity" evidence="1">
    <location>
        <begin position="816"/>
        <end position="839"/>
    </location>
</feature>
<feature type="region of interest" description="Disordered" evidence="1">
    <location>
        <begin position="172"/>
        <end position="191"/>
    </location>
</feature>
<feature type="compositionally biased region" description="Polar residues" evidence="1">
    <location>
        <begin position="3115"/>
        <end position="3128"/>
    </location>
</feature>
<sequence>MLGSEPDSSGFLYISSNAPTGGVLAYTNQSFISTSQSNQSSSSNDNLLLRAPSLTEQTIRASLGGFFFAVQNNHQSLPPINIQDQLIKYHQSVVFGSGERWDGSQNTESLLEDKKKQKQGSQQKGNEKKGQQNERKGDIKDMGTLRRLADTGELQSALDWIDNDIQKDDSNVASTQKQGLQGLPIQQQGKNTQQKQNITSVLKALYSPPLVDPVQYAVIEEHQAFLLSQLLSRLMLFDPPIRTRYLLPEDVLLVAIGSSQGEEGEGNPDRQYWRHEFAKLPSFEEWDSLFKQAISNKYQPQTTVTSASIKINDSFNVSETNDGMDFISDDERSVSSESSPTFSPTPRIIRQQSNSPVSLQSQMPNIVVGVSQQLNKTLNEIEPSQQLILQSSIDQSQQEQTMAPLTEQAFQSGIACRPFPIPLQKQDLPQYPALTDVGHPLLMEQFATHAAPRRAVSVRSVLERNGSSVEVRLTAIHKRGHVFSMSRRAVFQLARKVDDLCNSSLKSPDRYINQQQKQNNSQFSASFQIALDEMLAAMPIGAFNSSFAMLLKENEQKIQSRKQGKKNNNGRLSELSNYGSNNIPIDSALLGQSVAISKYLKNQRLNKSPNPSWLPSPIKTATIFSPIKLLPPLLQTLVNEFQRGPAVERALKICSVVGNVLEGIAIQTGIADENQLEKLKEIELKNQNDFLINSSIGQLVSTQESEQQNSNKVPPVMILAALIAGMSSNNIVPAGGGAEKSNMDDIMKNGFATNQLSPGTIMTKMDISDFIQSIRRFTRSPLQTLSLKILHRFLPPFGTGSTNASLINATFSQDPSKVNQNNNQQQQNKQSKDNSVQNSPALKQSSINKSLNDSQQFQLPKDPFAAGALPVTLDYTSQPTHTATFSDKTSASMRCVNSDVQGDNNNQNAHQPIEVTYSTRSGDVVVINSQDGNIRITRVPQAGEGNDLFGRGIGQMLMPERNEVSTNTLIEKRRNQCLRFVTKARGYASIQARKGIVAYRKGYWVHGIRFISQEEIEMEKQIELEKQAEEEAKRLELEQQEKEKEAQNEEQNTTEDESSSSMLYSSFQRSPRIIDNINKSQTNENNRISQQETRKSKNHGKRKKSKSPDNTKNKDLRESTSKKKTQSRPNSPIKEDPAQKVKLIEKKQEKKQEKEEIKGVMQAIQSPVKKQDQQEKKNIKQQDSLVQKKGKKRLDQVDLDDHESHIAEQQKDRLRRIIDAQTMTDEEKEVFRRCYVKALVDILSCNSERNSPFNSSVQPPDLKYPMSQSSTPSPYQFGATLKSSSEKISQMNYTPNQDLNSQYQLYQDSYFGLETDQGTQLWGGLSATREWDIPNEIADIDLDKILQDAEADIQTTKEAQEGEQYQQGYSQGIEKILKSALQTPKAAQQPMKQGQKTNVNKDLQNKVLEDLPVFESKKPSLNMPQLPFDPIQNQQPFEIERTIRGLGTTLVRMSSGHVAILMNNGDMSVCNGDEWVSVGEEGKRNTRPLFTVPLVDKNYDPVAAACFDQVSLPLDVPVSFDDDFEKKIIDKSQQLQQQRPQSASSGIENETLLLEQNEQILDTPSYIRKNIYFTKIPPHSLDMLKIPPSFPIPENLPYLATVKSTDPALGAEVTTRSDHVSIVQHCTGERIVHFADGTRIFHSFALYGDEKGLQFYKDITGIQPPIRSMICIEHPNAPRVIIYLVLSGYEQLNDINSVSYEKSSQPQLNEGIVFTDHVDSSQIQRLNQNSNYEQKWIRERVLTLMPDGSSLEWFAKGGNIILSKPDNTHIHYSPTGGVSIFLESSRRAPQSFMSPDVSVNNIEPLLHFNTFQGTLAVRPSRKAPSSKYFKEIKKQAPLQDIPGQIVERPSIVPPPLSQNANENLQSGFKQENNDQQQEKQTFLTSLEGIISWVSAKGPTTAKLQSLKQGQFQPQLFGQSFDILSGTWINKETKLLQQQNISQNSQMEAVSGKPCLSGCSLVESILQVSGLEDRDLPEYMDKRIKEMKKYKEKLEIEAADEARRAKRRLGQSGNKTQQDFNKIDMQDSAPSIFQPDQLGLLGNQNQDPYISFSRQRWIARLAALHKYQVECTLKSMIRSQKPQDGFRSNNQSEILSTQPILPRLFVIRSDRSGYELLTRRAVHKLYLPSAEMDQLGLRVFTSSTSIFPKHIRINQSASRHATPKNIASLENQSSQSYSQISQVSRQDSNSIQNSCQLSCGPFPDMPINDNNTGKVVDCFDIISQINSQNQDQQEEYQINEFSARQSRAQLQNSNSDAKQPSGQTQRKIYNKAAGGVRESQIKNILFHCADVIPTFATNASVGFPVALQQFETEAIETNKILELSNQKLTQDTTLQMGQLDLNSVNSADIVSPFDYSGVEATYITRIINFFPPSSDFPQGSIISPARIPQEVLITPDPFRNPFTHFIPQLAINKIKVTRQAAIPEIFSSRVKIISQQEQGTPKLNLIGKTNKLQMGYYGQTIIHAIHETNMVLEKAGIKKSSQPQSNTLIQSDREMYSTPPKQLISQNLSDAQKSEKLTLTQQIYPIWGSEGPSSFNSEAFTIQPSRPPNEALVICTPLINAKVLDYESQTSGNQYQFTSRVPPNSILPSNTSVMHTAIIPCTGDSNKLICDYRITGRNDKQNSESLRQQWCAYHPELLKYEQRSAREQFLPAYVKNMGLTHQQLADILDGKVQIPRARHSAVSVPSSSSSHASSESQNQSQGSAQGERQEKYNQHPTPEQQQQQYQKDQIFSYLDPSCTQHPQTKGVAFVRQFVEYAAPSPLLQLTLFEFAILGNYLQIVRTLKALSKMNAIMSKALETAWTQLAETFEWILGASLHARTQSVVTFSASVSDSLIAVDGYGAFYAFLGIDQPQQNTISEPEIQGSAQQQNLNLTKLTSLQQSPQALSQERIESLRKLVEKRSSRIPQFDKKQQQIQEDKERDEKFKTYEHLLYMKPINGEILSYWQLEDGIKEAGEDILNEGLHFKGQFADYIAKFSSFMQNSNSEQDVDQQISEKHDQKQQKTSKSNYQPITLIEAVNITSRQEQESHNGSFSSSIQKSKSSQQKQRPRTISPTKQLFEPFRPQKDIEKDQQNQSNTHRNLSTVETTDSSRYRLTPEIQKQHSPSSITSTARSSQQYLVQQQRPNSIQDIGLSSRPTTSNSKISRQTSDDKLISELQKNLVLPEKAVQRVLYEINNQQQWDPPHPASTHLNVINQPRLTRPYYKEAYRREAPSEPNSEYLLRDGFYMRDLQTTSVLGAKNHSMQVPRFFITPEILKFGTISISCVYSAPFVLKNCGVDSERFVVSPQAHPSCFYCTSPSRLIAPGIEITLQVTCIGNRVDAMLKDYLARSANVSKENLPPFPFAEEVNIDGGNNGDGQLIHIRDEIVVKTPKTIMHLPVEALVLMNPEINPHSLGLPSNVHIISSSKNWEENNFENDSLIEAAENFLSDAKVNQEI</sequence>
<feature type="compositionally biased region" description="Low complexity" evidence="1">
    <location>
        <begin position="335"/>
        <end position="347"/>
    </location>
</feature>
<name>A0A5J4X1D5_9EUKA</name>
<feature type="compositionally biased region" description="Basic and acidic residues" evidence="1">
    <location>
        <begin position="1169"/>
        <end position="1180"/>
    </location>
</feature>
<feature type="region of interest" description="Disordered" evidence="1">
    <location>
        <begin position="1250"/>
        <end position="1274"/>
    </location>
</feature>
<evidence type="ECO:0000313" key="2">
    <source>
        <dbReference type="EMBL" id="KAA6401118.1"/>
    </source>
</evidence>
<organism evidence="2 3">
    <name type="scientific">Streblomastix strix</name>
    <dbReference type="NCBI Taxonomy" id="222440"/>
    <lineage>
        <taxon>Eukaryota</taxon>
        <taxon>Metamonada</taxon>
        <taxon>Preaxostyla</taxon>
        <taxon>Oxymonadida</taxon>
        <taxon>Streblomastigidae</taxon>
        <taxon>Streblomastix</taxon>
    </lineage>
</organism>
<feature type="region of interest" description="Disordered" evidence="1">
    <location>
        <begin position="2245"/>
        <end position="2264"/>
    </location>
</feature>
<gene>
    <name evidence="2" type="ORF">EZS28_003359</name>
</gene>
<feature type="compositionally biased region" description="Low complexity" evidence="1">
    <location>
        <begin position="1059"/>
        <end position="1070"/>
    </location>
</feature>
<dbReference type="EMBL" id="SNRW01000443">
    <property type="protein sequence ID" value="KAA6401118.1"/>
    <property type="molecule type" value="Genomic_DNA"/>
</dbReference>
<feature type="compositionally biased region" description="Low complexity" evidence="1">
    <location>
        <begin position="3103"/>
        <end position="3114"/>
    </location>
</feature>
<evidence type="ECO:0000256" key="1">
    <source>
        <dbReference type="SAM" id="MobiDB-lite"/>
    </source>
</evidence>
<feature type="region of interest" description="Disordered" evidence="1">
    <location>
        <begin position="1164"/>
        <end position="1206"/>
    </location>
</feature>
<feature type="compositionally biased region" description="Polar residues" evidence="1">
    <location>
        <begin position="3072"/>
        <end position="3089"/>
    </location>
</feature>
<feature type="region of interest" description="Disordered" evidence="1">
    <location>
        <begin position="1035"/>
        <end position="1141"/>
    </location>
</feature>
<feature type="compositionally biased region" description="Basic and acidic residues" evidence="1">
    <location>
        <begin position="1035"/>
        <end position="1047"/>
    </location>
</feature>